<evidence type="ECO:0000259" key="4">
    <source>
        <dbReference type="PROSITE" id="PS50009"/>
    </source>
</evidence>
<feature type="compositionally biased region" description="Polar residues" evidence="3">
    <location>
        <begin position="1389"/>
        <end position="1409"/>
    </location>
</feature>
<keyword evidence="1 2" id="KW-0344">Guanine-nucleotide releasing factor</keyword>
<dbReference type="InterPro" id="IPR001895">
    <property type="entry name" value="RASGEF_cat_dom"/>
</dbReference>
<feature type="region of interest" description="Disordered" evidence="3">
    <location>
        <begin position="2100"/>
        <end position="2185"/>
    </location>
</feature>
<feature type="domain" description="Cyclic nucleotide-binding" evidence="5">
    <location>
        <begin position="350"/>
        <end position="415"/>
    </location>
</feature>
<feature type="region of interest" description="Disordered" evidence="3">
    <location>
        <begin position="1546"/>
        <end position="1567"/>
    </location>
</feature>
<feature type="region of interest" description="Disordered" evidence="3">
    <location>
        <begin position="1733"/>
        <end position="1754"/>
    </location>
</feature>
<feature type="compositionally biased region" description="Low complexity" evidence="3">
    <location>
        <begin position="1613"/>
        <end position="1631"/>
    </location>
</feature>
<feature type="compositionally biased region" description="Polar residues" evidence="3">
    <location>
        <begin position="271"/>
        <end position="290"/>
    </location>
</feature>
<feature type="compositionally biased region" description="Acidic residues" evidence="3">
    <location>
        <begin position="300"/>
        <end position="311"/>
    </location>
</feature>
<dbReference type="SMART" id="SM00147">
    <property type="entry name" value="RasGEF"/>
    <property type="match status" value="1"/>
</dbReference>
<dbReference type="Proteomes" id="UP000308267">
    <property type="component" value="Unassembled WGS sequence"/>
</dbReference>
<dbReference type="PROSITE" id="PS50212">
    <property type="entry name" value="RASGEF_NTER"/>
    <property type="match status" value="1"/>
</dbReference>
<dbReference type="EMBL" id="SJOL01008356">
    <property type="protein sequence ID" value="TGZ60499.1"/>
    <property type="molecule type" value="Genomic_DNA"/>
</dbReference>
<dbReference type="SUPFAM" id="SSF48366">
    <property type="entry name" value="Ras GEF"/>
    <property type="match status" value="1"/>
</dbReference>
<dbReference type="Gene3D" id="1.20.870.10">
    <property type="entry name" value="Son of sevenless (SoS) protein Chain: S domain 1"/>
    <property type="match status" value="1"/>
</dbReference>
<dbReference type="PANTHER" id="PTHR23113">
    <property type="entry name" value="GUANINE NUCLEOTIDE EXCHANGE FACTOR"/>
    <property type="match status" value="1"/>
</dbReference>
<dbReference type="InterPro" id="IPR036034">
    <property type="entry name" value="PDZ_sf"/>
</dbReference>
<dbReference type="STRING" id="147828.A0A4S2LHY9"/>
<evidence type="ECO:0008006" key="9">
    <source>
        <dbReference type="Google" id="ProtNLM"/>
    </source>
</evidence>
<dbReference type="InterPro" id="IPR018490">
    <property type="entry name" value="cNMP-bd_dom_sf"/>
</dbReference>
<feature type="compositionally biased region" description="Basic residues" evidence="3">
    <location>
        <begin position="1736"/>
        <end position="1751"/>
    </location>
</feature>
<feature type="domain" description="N-terminal Ras-GEF" evidence="6">
    <location>
        <begin position="499"/>
        <end position="613"/>
    </location>
</feature>
<evidence type="ECO:0000256" key="2">
    <source>
        <dbReference type="PROSITE-ProRule" id="PRU00168"/>
    </source>
</evidence>
<comment type="caution">
    <text evidence="7">The sequence shown here is derived from an EMBL/GenBank/DDBJ whole genome shotgun (WGS) entry which is preliminary data.</text>
</comment>
<feature type="compositionally biased region" description="Low complexity" evidence="3">
    <location>
        <begin position="153"/>
        <end position="166"/>
    </location>
</feature>
<dbReference type="Gene3D" id="2.30.42.10">
    <property type="match status" value="1"/>
</dbReference>
<feature type="region of interest" description="Disordered" evidence="3">
    <location>
        <begin position="1389"/>
        <end position="1450"/>
    </location>
</feature>
<evidence type="ECO:0000259" key="5">
    <source>
        <dbReference type="PROSITE" id="PS50042"/>
    </source>
</evidence>
<feature type="compositionally biased region" description="Polar residues" evidence="3">
    <location>
        <begin position="2100"/>
        <end position="2109"/>
    </location>
</feature>
<feature type="region of interest" description="Disordered" evidence="3">
    <location>
        <begin position="151"/>
        <end position="170"/>
    </location>
</feature>
<feature type="compositionally biased region" description="Polar residues" evidence="3">
    <location>
        <begin position="907"/>
        <end position="925"/>
    </location>
</feature>
<dbReference type="Gene3D" id="2.60.120.10">
    <property type="entry name" value="Jelly Rolls"/>
    <property type="match status" value="2"/>
</dbReference>
<feature type="domain" description="Ras-GEF" evidence="4">
    <location>
        <begin position="1147"/>
        <end position="1399"/>
    </location>
</feature>
<dbReference type="CDD" id="cd06224">
    <property type="entry name" value="REM"/>
    <property type="match status" value="1"/>
</dbReference>
<protein>
    <recommendedName>
        <fullName evidence="9">Rap guanine nucleotide exchange factor 2</fullName>
    </recommendedName>
</protein>
<feature type="region of interest" description="Disordered" evidence="3">
    <location>
        <begin position="175"/>
        <end position="211"/>
    </location>
</feature>
<dbReference type="Pfam" id="PF00617">
    <property type="entry name" value="RasGEF"/>
    <property type="match status" value="1"/>
</dbReference>
<feature type="compositionally biased region" description="Polar residues" evidence="3">
    <location>
        <begin position="1975"/>
        <end position="2022"/>
    </location>
</feature>
<dbReference type="CDD" id="cd00038">
    <property type="entry name" value="CAP_ED"/>
    <property type="match status" value="1"/>
</dbReference>
<feature type="compositionally biased region" description="Basic and acidic residues" evidence="3">
    <location>
        <begin position="1412"/>
        <end position="1422"/>
    </location>
</feature>
<dbReference type="InterPro" id="IPR036964">
    <property type="entry name" value="RASGEF_cat_dom_sf"/>
</dbReference>
<name>A0A4S2LHY9_OPIFE</name>
<dbReference type="InterPro" id="IPR008937">
    <property type="entry name" value="Ras-like_GEF"/>
</dbReference>
<dbReference type="PROSITE" id="PS50009">
    <property type="entry name" value="RASGEF_CAT"/>
    <property type="match status" value="1"/>
</dbReference>
<feature type="compositionally biased region" description="Polar residues" evidence="3">
    <location>
        <begin position="2061"/>
        <end position="2083"/>
    </location>
</feature>
<dbReference type="GO" id="GO:0016324">
    <property type="term" value="C:apical plasma membrane"/>
    <property type="evidence" value="ECO:0007669"/>
    <property type="project" value="TreeGrafter"/>
</dbReference>
<reference evidence="7 8" key="1">
    <citation type="journal article" date="2019" name="BMC Genomics">
        <title>New insights from Opisthorchis felineus genome: update on genomics of the epidemiologically important liver flukes.</title>
        <authorList>
            <person name="Ershov N.I."/>
            <person name="Mordvinov V.A."/>
            <person name="Prokhortchouk E.B."/>
            <person name="Pakharukova M.Y."/>
            <person name="Gunbin K.V."/>
            <person name="Ustyantsev K."/>
            <person name="Genaev M.A."/>
            <person name="Blinov A.G."/>
            <person name="Mazur A."/>
            <person name="Boulygina E."/>
            <person name="Tsygankova S."/>
            <person name="Khrameeva E."/>
            <person name="Chekanov N."/>
            <person name="Fan G."/>
            <person name="Xiao A."/>
            <person name="Zhang H."/>
            <person name="Xu X."/>
            <person name="Yang H."/>
            <person name="Solovyev V."/>
            <person name="Lee S.M."/>
            <person name="Liu X."/>
            <person name="Afonnikov D.A."/>
            <person name="Skryabin K.G."/>
        </authorList>
    </citation>
    <scope>NUCLEOTIDE SEQUENCE [LARGE SCALE GENOMIC DNA]</scope>
    <source>
        <strain evidence="7">AK-0245</strain>
        <tissue evidence="7">Whole organism</tissue>
    </source>
</reference>
<dbReference type="SMART" id="SM00100">
    <property type="entry name" value="cNMP"/>
    <property type="match status" value="2"/>
</dbReference>
<dbReference type="CDD" id="cd00155">
    <property type="entry name" value="RasGEF"/>
    <property type="match status" value="1"/>
</dbReference>
<feature type="compositionally biased region" description="Low complexity" evidence="3">
    <location>
        <begin position="252"/>
        <end position="265"/>
    </location>
</feature>
<dbReference type="InterPro" id="IPR014710">
    <property type="entry name" value="RmlC-like_jellyroll"/>
</dbReference>
<dbReference type="OrthoDB" id="21144at2759"/>
<feature type="region of interest" description="Disordered" evidence="3">
    <location>
        <begin position="1611"/>
        <end position="1631"/>
    </location>
</feature>
<keyword evidence="8" id="KW-1185">Reference proteome</keyword>
<dbReference type="GO" id="GO:0007265">
    <property type="term" value="P:Ras protein signal transduction"/>
    <property type="evidence" value="ECO:0007669"/>
    <property type="project" value="TreeGrafter"/>
</dbReference>
<dbReference type="Pfam" id="PF00618">
    <property type="entry name" value="RasGEF_N"/>
    <property type="match status" value="1"/>
</dbReference>
<dbReference type="InterPro" id="IPR023578">
    <property type="entry name" value="Ras_GEF_dom_sf"/>
</dbReference>
<feature type="compositionally biased region" description="Polar residues" evidence="3">
    <location>
        <begin position="1803"/>
        <end position="1844"/>
    </location>
</feature>
<dbReference type="PROSITE" id="PS50042">
    <property type="entry name" value="CNMP_BINDING_3"/>
    <property type="match status" value="1"/>
</dbReference>
<feature type="region of interest" description="Disordered" evidence="3">
    <location>
        <begin position="837"/>
        <end position="957"/>
    </location>
</feature>
<evidence type="ECO:0000313" key="7">
    <source>
        <dbReference type="EMBL" id="TGZ60499.1"/>
    </source>
</evidence>
<feature type="region of interest" description="Disordered" evidence="3">
    <location>
        <begin position="1793"/>
        <end position="1864"/>
    </location>
</feature>
<organism evidence="7 8">
    <name type="scientific">Opisthorchis felineus</name>
    <dbReference type="NCBI Taxonomy" id="147828"/>
    <lineage>
        <taxon>Eukaryota</taxon>
        <taxon>Metazoa</taxon>
        <taxon>Spiralia</taxon>
        <taxon>Lophotrochozoa</taxon>
        <taxon>Platyhelminthes</taxon>
        <taxon>Trematoda</taxon>
        <taxon>Digenea</taxon>
        <taxon>Opisthorchiida</taxon>
        <taxon>Opisthorchiata</taxon>
        <taxon>Opisthorchiidae</taxon>
        <taxon>Opisthorchis</taxon>
    </lineage>
</organism>
<evidence type="ECO:0000259" key="6">
    <source>
        <dbReference type="PROSITE" id="PS50212"/>
    </source>
</evidence>
<dbReference type="SMART" id="SM00229">
    <property type="entry name" value="RasGEFN"/>
    <property type="match status" value="1"/>
</dbReference>
<proteinExistence type="predicted"/>
<feature type="compositionally biased region" description="Polar residues" evidence="3">
    <location>
        <begin position="2126"/>
        <end position="2141"/>
    </location>
</feature>
<feature type="compositionally biased region" description="Low complexity" evidence="3">
    <location>
        <begin position="179"/>
        <end position="192"/>
    </location>
</feature>
<evidence type="ECO:0000313" key="8">
    <source>
        <dbReference type="Proteomes" id="UP000308267"/>
    </source>
</evidence>
<dbReference type="GO" id="GO:0005085">
    <property type="term" value="F:guanyl-nucleotide exchange factor activity"/>
    <property type="evidence" value="ECO:0007669"/>
    <property type="project" value="UniProtKB-KW"/>
</dbReference>
<dbReference type="Pfam" id="PF00027">
    <property type="entry name" value="cNMP_binding"/>
    <property type="match status" value="1"/>
</dbReference>
<dbReference type="Gene3D" id="1.10.840.10">
    <property type="entry name" value="Ras guanine-nucleotide exchange factors catalytic domain"/>
    <property type="match status" value="1"/>
</dbReference>
<feature type="region of interest" description="Disordered" evidence="3">
    <location>
        <begin position="241"/>
        <end position="316"/>
    </location>
</feature>
<feature type="compositionally biased region" description="Polar residues" evidence="3">
    <location>
        <begin position="935"/>
        <end position="957"/>
    </location>
</feature>
<feature type="compositionally biased region" description="Low complexity" evidence="3">
    <location>
        <begin position="1427"/>
        <end position="1438"/>
    </location>
</feature>
<accession>A0A4S2LHY9</accession>
<feature type="region of interest" description="Disordered" evidence="3">
    <location>
        <begin position="670"/>
        <end position="691"/>
    </location>
</feature>
<sequence>MDEQVGTVIRLLSIPVQNRTSADIVCLHAYLRTIEGLNIPGPTSAHRDAELRAICRVARHQHVSGEVTLYQAGDYSDCWFILLTGSVLIDSSMFLPRACFGTRINGATFRQSGCIVLEPSDLVVIDYPESDRCPGLLTDFQYQAVMGHKRRLSTGTTSSTSTSSDTVLRHNQMEPVPVTNNTQPSQNNTSLTLSPGRGKRSVGLSPANEQHLSPCGGPACRFQQLGDTSSAQSFSSSLYGSTEATSAGAGFSDSGRGSSRVTSVVPEKKLSSTSSPSDTQKVASSWSKHSGGTGDSSLVDSEDDEEEEDFESSSHESLRDAFWESILKDPSERTAEDIEILLENVQQLPAFSNLTKATCRSLCTVMVVAIVREAGQVVLGDNEPLDTWAVVLNGTVEVIEPDGTIRELTRGDAFGVRPGREDRTHRGVMRTVTEDCQFACVPQADYLQIMSREGEAEIPEMGEGGRVVLVYEALETDTSTVRPTVSKSMESTTAVLPKKGRVVTKGTPEKLIEHLVADLSNVDVTYPEDFLLTYRTFLESPAPIVDRLLSWHMHAPHLRARVNRIVILWVHNHFNDFEDSPEMMKFVEKFDRILVTDGTAGERRLFQLACSTKARPRQIELELPLRPVSSSHSNSSPTHLVHIPFTLLGGQDGFGIFVDQVDPQFATALETNSWNPSGTSSPQTVYPTTPSRPQIRRADQLLAVNGRSVKHYRPVDVVRLIHALGSAAAADFPGVDIVDTSNPVFTLRLLFVYNPLQYHQLVNTLDSRFLDGLHLSDQNHSGLTGSLQPVNADTIDVIDGQSRKTNIPVVVVCPPPPSSLQNGPLSDDMPMVRLLRAHTPSNGRGSGPTRSSRPLSPASRGSGESKSVMRGRRAPETQQQNGNLRSSANPNHLPDPQDRRSGRSHSAHTSPIRISSGKQRSSLDTNCGGPDSAVRMSSEQPGLTASSDAPGINDNQTISFLRTPSTTTAHEDSCNLLYSPPPFHRTQRSSSQPDLSVMEPYAPDLTFNPPSAFLAKRPTSDATQCNDQSFSVIRVWRSNETGRDQTSKLVLLPHRHTNALLATRLAAEEFGVLEEDMDCYSLYHVTVDPGPIVKQSRLANTVDDLAGRMTLNARYYLRHNRSHDTLIADDVAKAILAESRVTFLQLTPEDLAIRVTLDDYEVFRAVQSTEYIDEVFGLSPAPSCLSLSDAAVSHPTPTGYATGHGNLDRFTELVNREAYWAPTEICMESNLNRRVDLIKRFIKLAKLCRDLRNFNTMFCILVGLHQTPVERLKQTWERLPNKYFKMYRDLSMVLDTSRNFFQYRNMLTGTETAAPMLPYLPLVLKDLTFIHLGNPSRSSDGLINFVKLRMLAKEIRAICRMCNVEYDIDAAHRLLRRFPVGSRARAWTSASKSTTLPPKANSFATNGLEHNSFGEDMKRNSETSEDQQSSSGRSVGSRAPSLSLGTTKRSTSQATSFGSVILNVAATAGGSPLLSLPGSVTSFAGRRRSTAFTFGSSATTFPSVNTKKLYESWLTTLRIRTYIANLVVNQDSESLSQLSVRLEPGSREVKASAQPTATTANGSNSNTNVGAVVSWSTESLGSTPTAVSACATKSPSKTCATTMPTCPPVAEKSMSSTSPTTSVPCTSTSVTVTSPTPLARPFLGAHSVEDASKLRALSECRKRSQHRIPSFTLPTNTCVFAAPTSGPHAGIGLGQLQYQHHPSGSSHRPNQYYSQNSQGAVLLPNTISNLPPCQNPHHRHPTQLQHPHQHHPSTSYAIVGSKALSLDYLIPMPRRIGPACTGAAVWPGLHQHQQAHASHFQRMPSSNTSNSRGLPAHTTVTGGSNPMPISQMRPVQNTRPTSDKTFYATPPATSVRQKPSSQLVNTYTSSGGVVHRFSPQAKAQAVGGPTPFTHFTPNGGVHIVKSVPVNMRPQYSNSDESYYYPTANMNPYVDASQQHRQFPIGRNGQAVDWKPNRPPPYELALALRQQQQSQVKMGSRSTAGSQLDEQQRRQSSTSETNSRRQQTPLTRGSSSDTPQTYSRHAMPPRQESVDLERSRRNPPRQPYHPPGAPRPAMDVNTELSDGQSRGSSQPLSSTRSTQRPAPPSYHQVVAMTRYTQQQPAQNIPTRPSGPCTERPTPPTRTVATLSSASQNVSTRSASAHPGPPAIHSNSSVPNALESHDPHKPRRSRPVYSHYSSPFCYR</sequence>
<dbReference type="SUPFAM" id="SSF51206">
    <property type="entry name" value="cAMP-binding domain-like"/>
    <property type="match status" value="2"/>
</dbReference>
<feature type="compositionally biased region" description="Pro residues" evidence="3">
    <location>
        <begin position="2043"/>
        <end position="2053"/>
    </location>
</feature>
<feature type="compositionally biased region" description="Polar residues" evidence="3">
    <location>
        <begin position="876"/>
        <end position="890"/>
    </location>
</feature>
<evidence type="ECO:0000256" key="3">
    <source>
        <dbReference type="SAM" id="MobiDB-lite"/>
    </source>
</evidence>
<feature type="compositionally biased region" description="Polar residues" evidence="3">
    <location>
        <begin position="839"/>
        <end position="854"/>
    </location>
</feature>
<feature type="compositionally biased region" description="Low complexity" evidence="3">
    <location>
        <begin position="1556"/>
        <end position="1567"/>
    </location>
</feature>
<feature type="compositionally biased region" description="Polar residues" evidence="3">
    <location>
        <begin position="1851"/>
        <end position="1864"/>
    </location>
</feature>
<feature type="region of interest" description="Disordered" evidence="3">
    <location>
        <begin position="1967"/>
        <end position="2088"/>
    </location>
</feature>
<evidence type="ECO:0000256" key="1">
    <source>
        <dbReference type="ARBA" id="ARBA00022658"/>
    </source>
</evidence>
<dbReference type="InterPro" id="IPR000651">
    <property type="entry name" value="Ras-like_Gua-exchang_fac_N"/>
</dbReference>
<dbReference type="InterPro" id="IPR000595">
    <property type="entry name" value="cNMP-bd_dom"/>
</dbReference>
<dbReference type="PANTHER" id="PTHR23113:SF249">
    <property type="entry name" value="RAP GUANINE NUCLEOTIDE EXCHANGE FACTOR 6"/>
    <property type="match status" value="1"/>
</dbReference>
<gene>
    <name evidence="7" type="ORF">CRM22_008499</name>
</gene>